<organism evidence="8 9">
    <name type="scientific">Cocos nucifera</name>
    <name type="common">Coconut palm</name>
    <dbReference type="NCBI Taxonomy" id="13894"/>
    <lineage>
        <taxon>Eukaryota</taxon>
        <taxon>Viridiplantae</taxon>
        <taxon>Streptophyta</taxon>
        <taxon>Embryophyta</taxon>
        <taxon>Tracheophyta</taxon>
        <taxon>Spermatophyta</taxon>
        <taxon>Magnoliopsida</taxon>
        <taxon>Liliopsida</taxon>
        <taxon>Arecaceae</taxon>
        <taxon>Arecoideae</taxon>
        <taxon>Cocoseae</taxon>
        <taxon>Attaleinae</taxon>
        <taxon>Cocos</taxon>
    </lineage>
</organism>
<comment type="caution">
    <text evidence="8">The sequence shown here is derived from an EMBL/GenBank/DDBJ whole genome shotgun (WGS) entry which is preliminary data.</text>
</comment>
<dbReference type="GO" id="GO:0005634">
    <property type="term" value="C:nucleus"/>
    <property type="evidence" value="ECO:0007669"/>
    <property type="project" value="UniProtKB-SubCell"/>
</dbReference>
<keyword evidence="9" id="KW-1185">Reference proteome</keyword>
<dbReference type="AlphaFoldDB" id="A0A8K0I5M0"/>
<gene>
    <name evidence="8" type="ORF">COCNU_04G005970</name>
</gene>
<dbReference type="Proteomes" id="UP000797356">
    <property type="component" value="Chromosome 4"/>
</dbReference>
<evidence type="ECO:0000313" key="9">
    <source>
        <dbReference type="Proteomes" id="UP000797356"/>
    </source>
</evidence>
<reference evidence="8" key="1">
    <citation type="journal article" date="2017" name="Gigascience">
        <title>The genome draft of coconut (Cocos nucifera).</title>
        <authorList>
            <person name="Xiao Y."/>
            <person name="Xu P."/>
            <person name="Fan H."/>
            <person name="Baudouin L."/>
            <person name="Xia W."/>
            <person name="Bocs S."/>
            <person name="Xu J."/>
            <person name="Li Q."/>
            <person name="Guo A."/>
            <person name="Zhou L."/>
            <person name="Li J."/>
            <person name="Wu Y."/>
            <person name="Ma Z."/>
            <person name="Armero A."/>
            <person name="Issali A.E."/>
            <person name="Liu N."/>
            <person name="Peng M."/>
            <person name="Yang Y."/>
        </authorList>
    </citation>
    <scope>NUCLEOTIDE SEQUENCE</scope>
    <source>
        <tissue evidence="8">Spear leaf of Hainan Tall coconut</tissue>
    </source>
</reference>
<dbReference type="Pfam" id="PF02365">
    <property type="entry name" value="NAM"/>
    <property type="match status" value="1"/>
</dbReference>
<dbReference type="GO" id="GO:0006355">
    <property type="term" value="P:regulation of DNA-templated transcription"/>
    <property type="evidence" value="ECO:0007669"/>
    <property type="project" value="InterPro"/>
</dbReference>
<feature type="region of interest" description="Disordered" evidence="6">
    <location>
        <begin position="175"/>
        <end position="217"/>
    </location>
</feature>
<dbReference type="InterPro" id="IPR003441">
    <property type="entry name" value="NAC-dom"/>
</dbReference>
<proteinExistence type="predicted"/>
<evidence type="ECO:0000256" key="6">
    <source>
        <dbReference type="SAM" id="MobiDB-lite"/>
    </source>
</evidence>
<dbReference type="PROSITE" id="PS51005">
    <property type="entry name" value="NAC"/>
    <property type="match status" value="1"/>
</dbReference>
<dbReference type="Gene3D" id="2.170.150.80">
    <property type="entry name" value="NAC domain"/>
    <property type="match status" value="1"/>
</dbReference>
<keyword evidence="5" id="KW-0539">Nucleus</keyword>
<feature type="domain" description="NAC" evidence="7">
    <location>
        <begin position="7"/>
        <end position="164"/>
    </location>
</feature>
<protein>
    <recommendedName>
        <fullName evidence="7">NAC domain-containing protein</fullName>
    </recommendedName>
</protein>
<sequence>MAGKKEEADHVSSYSNWKNLVMSNHFLRLLGVPLTAGSVAFEEVDVYMHHPAELFGSEPAWKHKFFFTNRLRNQPRADRARAKARGGYWLRTGKRELVKEIDGTPIGSKEQLVFNEGMYVKDSKKTNWYMNEYMMFEEQPLKSDDLEDDNKKKAAWILCELFQRNIAVDQEGGQHNSEYLDDQTGSLHPSSKKKRSVDMEEQSSARSGEWKEKRVEDYTSKDHDDFLAFMEECINNPPDWEYWGL</sequence>
<evidence type="ECO:0000256" key="1">
    <source>
        <dbReference type="ARBA" id="ARBA00004123"/>
    </source>
</evidence>
<name>A0A8K0I5M0_COCNU</name>
<reference evidence="8" key="2">
    <citation type="submission" date="2019-07" db="EMBL/GenBank/DDBJ databases">
        <authorList>
            <person name="Yang Y."/>
            <person name="Bocs S."/>
            <person name="Baudouin L."/>
        </authorList>
    </citation>
    <scope>NUCLEOTIDE SEQUENCE</scope>
    <source>
        <tissue evidence="8">Spear leaf of Hainan Tall coconut</tissue>
    </source>
</reference>
<evidence type="ECO:0000256" key="2">
    <source>
        <dbReference type="ARBA" id="ARBA00023015"/>
    </source>
</evidence>
<feature type="compositionally biased region" description="Polar residues" evidence="6">
    <location>
        <begin position="175"/>
        <end position="189"/>
    </location>
</feature>
<evidence type="ECO:0000259" key="7">
    <source>
        <dbReference type="PROSITE" id="PS51005"/>
    </source>
</evidence>
<dbReference type="EMBL" id="CM017875">
    <property type="protein sequence ID" value="KAG1338291.1"/>
    <property type="molecule type" value="Genomic_DNA"/>
</dbReference>
<feature type="compositionally biased region" description="Basic and acidic residues" evidence="6">
    <location>
        <begin position="208"/>
        <end position="217"/>
    </location>
</feature>
<dbReference type="SUPFAM" id="SSF101941">
    <property type="entry name" value="NAC domain"/>
    <property type="match status" value="1"/>
</dbReference>
<keyword evidence="4" id="KW-0804">Transcription</keyword>
<keyword evidence="2" id="KW-0805">Transcription regulation</keyword>
<evidence type="ECO:0000313" key="8">
    <source>
        <dbReference type="EMBL" id="KAG1338291.1"/>
    </source>
</evidence>
<dbReference type="InterPro" id="IPR036093">
    <property type="entry name" value="NAC_dom_sf"/>
</dbReference>
<dbReference type="PANTHER" id="PTHR31989">
    <property type="entry name" value="NAC DOMAIN-CONTAINING PROTEIN 82-RELATED"/>
    <property type="match status" value="1"/>
</dbReference>
<evidence type="ECO:0000256" key="5">
    <source>
        <dbReference type="ARBA" id="ARBA00023242"/>
    </source>
</evidence>
<comment type="subcellular location">
    <subcellularLocation>
        <location evidence="1">Nucleus</location>
    </subcellularLocation>
</comment>
<evidence type="ECO:0000256" key="4">
    <source>
        <dbReference type="ARBA" id="ARBA00023163"/>
    </source>
</evidence>
<accession>A0A8K0I5M0</accession>
<keyword evidence="3" id="KW-0238">DNA-binding</keyword>
<evidence type="ECO:0000256" key="3">
    <source>
        <dbReference type="ARBA" id="ARBA00023125"/>
    </source>
</evidence>
<dbReference type="GO" id="GO:0003677">
    <property type="term" value="F:DNA binding"/>
    <property type="evidence" value="ECO:0007669"/>
    <property type="project" value="UniProtKB-KW"/>
</dbReference>
<dbReference type="OrthoDB" id="1305675at2759"/>